<protein>
    <recommendedName>
        <fullName evidence="4">WRKY transcription factor 19</fullName>
    </recommendedName>
</protein>
<dbReference type="EMBL" id="CANTFL010001360">
    <property type="protein sequence ID" value="CAI5738107.1"/>
    <property type="molecule type" value="Genomic_DNA"/>
</dbReference>
<evidence type="ECO:0000313" key="3">
    <source>
        <dbReference type="Proteomes" id="UP001162031"/>
    </source>
</evidence>
<name>A0AAV0UMB3_HYABA</name>
<feature type="region of interest" description="Disordered" evidence="1">
    <location>
        <begin position="304"/>
        <end position="342"/>
    </location>
</feature>
<feature type="region of interest" description="Disordered" evidence="1">
    <location>
        <begin position="22"/>
        <end position="55"/>
    </location>
</feature>
<feature type="compositionally biased region" description="Low complexity" evidence="1">
    <location>
        <begin position="381"/>
        <end position="407"/>
    </location>
</feature>
<evidence type="ECO:0000256" key="1">
    <source>
        <dbReference type="SAM" id="MobiDB-lite"/>
    </source>
</evidence>
<dbReference type="Proteomes" id="UP001162031">
    <property type="component" value="Unassembled WGS sequence"/>
</dbReference>
<feature type="compositionally biased region" description="Polar residues" evidence="1">
    <location>
        <begin position="332"/>
        <end position="342"/>
    </location>
</feature>
<dbReference type="PANTHER" id="PTHR31827">
    <property type="entry name" value="EMB|CAB89363.1"/>
    <property type="match status" value="1"/>
</dbReference>
<evidence type="ECO:0008006" key="4">
    <source>
        <dbReference type="Google" id="ProtNLM"/>
    </source>
</evidence>
<organism evidence="2 3">
    <name type="scientific">Hyaloperonospora brassicae</name>
    <name type="common">Brassica downy mildew</name>
    <name type="synonym">Peronospora brassicae</name>
    <dbReference type="NCBI Taxonomy" id="162125"/>
    <lineage>
        <taxon>Eukaryota</taxon>
        <taxon>Sar</taxon>
        <taxon>Stramenopiles</taxon>
        <taxon>Oomycota</taxon>
        <taxon>Peronosporomycetes</taxon>
        <taxon>Peronosporales</taxon>
        <taxon>Peronosporaceae</taxon>
        <taxon>Hyaloperonospora</taxon>
    </lineage>
</organism>
<feature type="compositionally biased region" description="Low complexity" evidence="1">
    <location>
        <begin position="22"/>
        <end position="38"/>
    </location>
</feature>
<comment type="caution">
    <text evidence="2">The sequence shown here is derived from an EMBL/GenBank/DDBJ whole genome shotgun (WGS) entry which is preliminary data.</text>
</comment>
<dbReference type="PANTHER" id="PTHR31827:SF1">
    <property type="entry name" value="EMB|CAB89363.1"/>
    <property type="match status" value="1"/>
</dbReference>
<accession>A0AAV0UMB3</accession>
<sequence>MDEVAFVESLFSPEMRSNSVAVPSSVFSSPSSSLPSSSRGRVHARTGTGSCTGNFNSSALVPAPPNSLLGGGIAFSQLHAPFQPLTADDAPLFVRLHDDDVLNQMLNDQDFPDFASGLKCEHDGGGKLFSSSPTTSLLLEPLELPRLHGDVHVKDGGFCTDAVSYHQSSYRPRRSGIVPTTAGSSATTLGHGYTLDATRGQLLASVPMNVSVPIGFDATSGTSAFVSYAPVAAHPWIQEDVSTPLGAHCQRLHSDEAHDARDDRRRRYPPIKSRLCRQAAQYATSTTSSTTVAAAPGLWTSTTRSASTVAGSGHRASPMLEPSRKTLHVRSSPLSVTISPPSSLTSKALKELIVSTDFGLPLPLLASRQKRARLSKKDRSSSSSTKGAAKAARTAATASPARSSHTAVHSSSCVAATTKGKKCIEADCTRRAQSNSRCKAHGGGARCQYAGPGGCARSSQGGGFCRAHGGGKRCEFPGCTRGQQRKGRCYVHGGIRKCQYGTCEKKDRGNGFCISHGGGKRCQHPNCSRAVRRGLLCQIHETQSSGASMEGEQRDSVLV</sequence>
<feature type="region of interest" description="Disordered" evidence="1">
    <location>
        <begin position="370"/>
        <end position="411"/>
    </location>
</feature>
<reference evidence="2" key="1">
    <citation type="submission" date="2022-12" db="EMBL/GenBank/DDBJ databases">
        <authorList>
            <person name="Webb A."/>
        </authorList>
    </citation>
    <scope>NUCLEOTIDE SEQUENCE</scope>
    <source>
        <strain evidence="2">Hp1</strain>
    </source>
</reference>
<proteinExistence type="predicted"/>
<keyword evidence="3" id="KW-1185">Reference proteome</keyword>
<dbReference type="AlphaFoldDB" id="A0AAV0UMB3"/>
<evidence type="ECO:0000313" key="2">
    <source>
        <dbReference type="EMBL" id="CAI5738107.1"/>
    </source>
</evidence>
<gene>
    <name evidence="2" type="ORF">HBR001_LOCUS7375</name>
</gene>